<organism evidence="2 3">
    <name type="scientific">Synaphobranchus kaupii</name>
    <name type="common">Kaup's arrowtooth eel</name>
    <dbReference type="NCBI Taxonomy" id="118154"/>
    <lineage>
        <taxon>Eukaryota</taxon>
        <taxon>Metazoa</taxon>
        <taxon>Chordata</taxon>
        <taxon>Craniata</taxon>
        <taxon>Vertebrata</taxon>
        <taxon>Euteleostomi</taxon>
        <taxon>Actinopterygii</taxon>
        <taxon>Neopterygii</taxon>
        <taxon>Teleostei</taxon>
        <taxon>Anguilliformes</taxon>
        <taxon>Synaphobranchidae</taxon>
        <taxon>Synaphobranchus</taxon>
    </lineage>
</organism>
<dbReference type="AlphaFoldDB" id="A0A9Q1J815"/>
<evidence type="ECO:0000256" key="1">
    <source>
        <dbReference type="SAM" id="Phobius"/>
    </source>
</evidence>
<protein>
    <submittedName>
        <fullName evidence="2">Uncharacterized protein</fullName>
    </submittedName>
</protein>
<proteinExistence type="predicted"/>
<evidence type="ECO:0000313" key="2">
    <source>
        <dbReference type="EMBL" id="KAJ8373846.1"/>
    </source>
</evidence>
<dbReference type="Proteomes" id="UP001152622">
    <property type="component" value="Chromosome 2"/>
</dbReference>
<reference evidence="2" key="1">
    <citation type="journal article" date="2023" name="Science">
        <title>Genome structures resolve the early diversification of teleost fishes.</title>
        <authorList>
            <person name="Parey E."/>
            <person name="Louis A."/>
            <person name="Montfort J."/>
            <person name="Bouchez O."/>
            <person name="Roques C."/>
            <person name="Iampietro C."/>
            <person name="Lluch J."/>
            <person name="Castinel A."/>
            <person name="Donnadieu C."/>
            <person name="Desvignes T."/>
            <person name="Floi Bucao C."/>
            <person name="Jouanno E."/>
            <person name="Wen M."/>
            <person name="Mejri S."/>
            <person name="Dirks R."/>
            <person name="Jansen H."/>
            <person name="Henkel C."/>
            <person name="Chen W.J."/>
            <person name="Zahm M."/>
            <person name="Cabau C."/>
            <person name="Klopp C."/>
            <person name="Thompson A.W."/>
            <person name="Robinson-Rechavi M."/>
            <person name="Braasch I."/>
            <person name="Lecointre G."/>
            <person name="Bobe J."/>
            <person name="Postlethwait J.H."/>
            <person name="Berthelot C."/>
            <person name="Roest Crollius H."/>
            <person name="Guiguen Y."/>
        </authorList>
    </citation>
    <scope>NUCLEOTIDE SEQUENCE</scope>
    <source>
        <strain evidence="2">WJC10195</strain>
    </source>
</reference>
<keyword evidence="3" id="KW-1185">Reference proteome</keyword>
<evidence type="ECO:0000313" key="3">
    <source>
        <dbReference type="Proteomes" id="UP001152622"/>
    </source>
</evidence>
<dbReference type="OrthoDB" id="8418477at2759"/>
<keyword evidence="1" id="KW-0812">Transmembrane</keyword>
<dbReference type="EMBL" id="JAINUF010000002">
    <property type="protein sequence ID" value="KAJ8373846.1"/>
    <property type="molecule type" value="Genomic_DNA"/>
</dbReference>
<keyword evidence="1" id="KW-0472">Membrane</keyword>
<keyword evidence="1" id="KW-1133">Transmembrane helix</keyword>
<gene>
    <name evidence="2" type="ORF">SKAU_G00044260</name>
</gene>
<sequence length="234" mass="26333">MSSYMNCNTLTKLSQLHCITPTARPQNEKQERSVDGRWAEPWVMAGAAGVVDNISRCSSYLKTTRLKDAAGGVHFNLRQRNGFCGAFHPLLRTMYQARDSMWTTLFQAGPGTSADTELRVAQNIGRHLAVIGDELNRHYLDNSPSPWILPLRRAAHAHRLARNHIYRRLLGHQQIQRTRPGEIWAWLTSVFHRQVVRAEYRGTWVSLGLANPYSCAAGLLTAVLLASAVAWISF</sequence>
<comment type="caution">
    <text evidence="2">The sequence shown here is derived from an EMBL/GenBank/DDBJ whole genome shotgun (WGS) entry which is preliminary data.</text>
</comment>
<name>A0A9Q1J815_SYNKA</name>
<feature type="transmembrane region" description="Helical" evidence="1">
    <location>
        <begin position="213"/>
        <end position="232"/>
    </location>
</feature>
<accession>A0A9Q1J815</accession>